<feature type="compositionally biased region" description="Basic and acidic residues" evidence="8">
    <location>
        <begin position="1343"/>
        <end position="1361"/>
    </location>
</feature>
<evidence type="ECO:0000256" key="1">
    <source>
        <dbReference type="ARBA" id="ARBA00004389"/>
    </source>
</evidence>
<feature type="coiled-coil region" evidence="7">
    <location>
        <begin position="914"/>
        <end position="941"/>
    </location>
</feature>
<feature type="compositionally biased region" description="Basic and acidic residues" evidence="8">
    <location>
        <begin position="418"/>
        <end position="428"/>
    </location>
</feature>
<feature type="region of interest" description="Disordered" evidence="8">
    <location>
        <begin position="202"/>
        <end position="240"/>
    </location>
</feature>
<feature type="compositionally biased region" description="Basic and acidic residues" evidence="8">
    <location>
        <begin position="553"/>
        <end position="564"/>
    </location>
</feature>
<evidence type="ECO:0000256" key="3">
    <source>
        <dbReference type="ARBA" id="ARBA00022729"/>
    </source>
</evidence>
<dbReference type="PANTHER" id="PTHR23158">
    <property type="entry name" value="MELANOMA INHIBITORY ACTIVITY-RELATED"/>
    <property type="match status" value="1"/>
</dbReference>
<feature type="compositionally biased region" description="Polar residues" evidence="8">
    <location>
        <begin position="169"/>
        <end position="183"/>
    </location>
</feature>
<keyword evidence="6" id="KW-0325">Glycoprotein</keyword>
<evidence type="ECO:0000256" key="4">
    <source>
        <dbReference type="ARBA" id="ARBA00022824"/>
    </source>
</evidence>
<keyword evidence="2" id="KW-0728">SH3 domain</keyword>
<feature type="region of interest" description="Disordered" evidence="8">
    <location>
        <begin position="418"/>
        <end position="444"/>
    </location>
</feature>
<name>A0A7R8CQ21_LEPSM</name>
<dbReference type="PANTHER" id="PTHR23158:SF33">
    <property type="entry name" value="TRANSPORT AND GOLGI ORGANIZATION PROTEIN 1"/>
    <property type="match status" value="1"/>
</dbReference>
<gene>
    <name evidence="10" type="ORF">LSAA_5255</name>
</gene>
<dbReference type="OrthoDB" id="6372603at2759"/>
<feature type="coiled-coil region" evidence="7">
    <location>
        <begin position="744"/>
        <end position="868"/>
    </location>
</feature>
<feature type="compositionally biased region" description="Polar residues" evidence="8">
    <location>
        <begin position="153"/>
        <end position="162"/>
    </location>
</feature>
<evidence type="ECO:0000313" key="10">
    <source>
        <dbReference type="EMBL" id="CAF2844339.1"/>
    </source>
</evidence>
<keyword evidence="5 7" id="KW-0175">Coiled coil</keyword>
<feature type="compositionally biased region" description="Low complexity" evidence="8">
    <location>
        <begin position="1416"/>
        <end position="1427"/>
    </location>
</feature>
<dbReference type="GO" id="GO:0070971">
    <property type="term" value="C:endoplasmic reticulum exit site"/>
    <property type="evidence" value="ECO:0007669"/>
    <property type="project" value="TreeGrafter"/>
</dbReference>
<feature type="compositionally biased region" description="Pro residues" evidence="8">
    <location>
        <begin position="1245"/>
        <end position="1262"/>
    </location>
</feature>
<feature type="compositionally biased region" description="Polar residues" evidence="8">
    <location>
        <begin position="1300"/>
        <end position="1315"/>
    </location>
</feature>
<evidence type="ECO:0000256" key="5">
    <source>
        <dbReference type="ARBA" id="ARBA00023054"/>
    </source>
</evidence>
<evidence type="ECO:0000256" key="2">
    <source>
        <dbReference type="ARBA" id="ARBA00022443"/>
    </source>
</evidence>
<keyword evidence="11" id="KW-1185">Reference proteome</keyword>
<feature type="compositionally biased region" description="Polar residues" evidence="8">
    <location>
        <begin position="270"/>
        <end position="283"/>
    </location>
</feature>
<feature type="coiled-coil region" evidence="7">
    <location>
        <begin position="977"/>
        <end position="1004"/>
    </location>
</feature>
<dbReference type="InterPro" id="IPR001452">
    <property type="entry name" value="SH3_domain"/>
</dbReference>
<dbReference type="Gene3D" id="2.30.30.40">
    <property type="entry name" value="SH3 Domains"/>
    <property type="match status" value="1"/>
</dbReference>
<keyword evidence="4" id="KW-0256">Endoplasmic reticulum</keyword>
<feature type="compositionally biased region" description="Polar residues" evidence="8">
    <location>
        <begin position="429"/>
        <end position="444"/>
    </location>
</feature>
<dbReference type="InterPro" id="IPR051500">
    <property type="entry name" value="cTAGE_MIA/OTOR"/>
</dbReference>
<feature type="coiled-coil region" evidence="7">
    <location>
        <begin position="1079"/>
        <end position="1180"/>
    </location>
</feature>
<keyword evidence="3 9" id="KW-0732">Signal</keyword>
<feature type="region of interest" description="Disordered" evidence="8">
    <location>
        <begin position="511"/>
        <end position="606"/>
    </location>
</feature>
<feature type="region of interest" description="Disordered" evidence="8">
    <location>
        <begin position="264"/>
        <end position="287"/>
    </location>
</feature>
<dbReference type="GO" id="GO:0006888">
    <property type="term" value="P:endoplasmic reticulum to Golgi vesicle-mediated transport"/>
    <property type="evidence" value="ECO:0007669"/>
    <property type="project" value="TreeGrafter"/>
</dbReference>
<dbReference type="GO" id="GO:0009306">
    <property type="term" value="P:protein secretion"/>
    <property type="evidence" value="ECO:0007669"/>
    <property type="project" value="TreeGrafter"/>
</dbReference>
<feature type="compositionally biased region" description="Polar residues" evidence="8">
    <location>
        <begin position="1232"/>
        <end position="1243"/>
    </location>
</feature>
<evidence type="ECO:0000256" key="6">
    <source>
        <dbReference type="ARBA" id="ARBA00023180"/>
    </source>
</evidence>
<reference evidence="10" key="1">
    <citation type="submission" date="2021-02" db="EMBL/GenBank/DDBJ databases">
        <authorList>
            <person name="Bekaert M."/>
        </authorList>
    </citation>
    <scope>NUCLEOTIDE SEQUENCE</scope>
    <source>
        <strain evidence="10">IoA-00</strain>
    </source>
</reference>
<dbReference type="GO" id="GO:0035459">
    <property type="term" value="P:vesicle cargo loading"/>
    <property type="evidence" value="ECO:0007669"/>
    <property type="project" value="TreeGrafter"/>
</dbReference>
<accession>A0A7R8CQ21</accession>
<feature type="signal peptide" evidence="9">
    <location>
        <begin position="1"/>
        <end position="19"/>
    </location>
</feature>
<proteinExistence type="predicted"/>
<dbReference type="Proteomes" id="UP000675881">
    <property type="component" value="Chromosome 14"/>
</dbReference>
<feature type="region of interest" description="Disordered" evidence="8">
    <location>
        <begin position="110"/>
        <end position="183"/>
    </location>
</feature>
<feature type="compositionally biased region" description="Polar residues" evidence="8">
    <location>
        <begin position="1203"/>
        <end position="1218"/>
    </location>
</feature>
<evidence type="ECO:0000256" key="7">
    <source>
        <dbReference type="SAM" id="Coils"/>
    </source>
</evidence>
<feature type="region of interest" description="Disordered" evidence="8">
    <location>
        <begin position="1203"/>
        <end position="1433"/>
    </location>
</feature>
<protein>
    <submittedName>
        <fullName evidence="10">(salmon louse) hypothetical protein</fullName>
    </submittedName>
</protein>
<feature type="compositionally biased region" description="Basic and acidic residues" evidence="8">
    <location>
        <begin position="1370"/>
        <end position="1383"/>
    </location>
</feature>
<feature type="compositionally biased region" description="Polar residues" evidence="8">
    <location>
        <begin position="123"/>
        <end position="138"/>
    </location>
</feature>
<evidence type="ECO:0000256" key="9">
    <source>
        <dbReference type="SAM" id="SignalP"/>
    </source>
</evidence>
<dbReference type="PROSITE" id="PS50002">
    <property type="entry name" value="SH3"/>
    <property type="match status" value="1"/>
</dbReference>
<comment type="subcellular location">
    <subcellularLocation>
        <location evidence="1">Endoplasmic reticulum membrane</location>
        <topology evidence="1">Single-pass membrane protein</topology>
    </subcellularLocation>
</comment>
<feature type="chain" id="PRO_5035306745" evidence="9">
    <location>
        <begin position="20"/>
        <end position="1528"/>
    </location>
</feature>
<organism evidence="10 11">
    <name type="scientific">Lepeophtheirus salmonis</name>
    <name type="common">Salmon louse</name>
    <name type="synonym">Caligus salmonis</name>
    <dbReference type="NCBI Taxonomy" id="72036"/>
    <lineage>
        <taxon>Eukaryota</taxon>
        <taxon>Metazoa</taxon>
        <taxon>Ecdysozoa</taxon>
        <taxon>Arthropoda</taxon>
        <taxon>Crustacea</taxon>
        <taxon>Multicrustacea</taxon>
        <taxon>Hexanauplia</taxon>
        <taxon>Copepoda</taxon>
        <taxon>Siphonostomatoida</taxon>
        <taxon>Caligidae</taxon>
        <taxon>Lepeophtheirus</taxon>
    </lineage>
</organism>
<evidence type="ECO:0000313" key="11">
    <source>
        <dbReference type="Proteomes" id="UP000675881"/>
    </source>
</evidence>
<dbReference type="EMBL" id="HG994593">
    <property type="protein sequence ID" value="CAF2844339.1"/>
    <property type="molecule type" value="Genomic_DNA"/>
</dbReference>
<evidence type="ECO:0000256" key="8">
    <source>
        <dbReference type="SAM" id="MobiDB-lite"/>
    </source>
</evidence>
<dbReference type="SUPFAM" id="SSF50044">
    <property type="entry name" value="SH3-domain"/>
    <property type="match status" value="1"/>
</dbReference>
<dbReference type="InterPro" id="IPR036028">
    <property type="entry name" value="SH3-like_dom_sf"/>
</dbReference>
<sequence>MMNSFFLIAFIHVSCSVSGIDVEGFHSCADALCEKAIAEGRTVGKYISGADGLLSFQTGLDVTIFSKEGKGNPNYWNVEIQGKRGFAPKTFIMVTSELIKDLPFEVPIKGKYANDPPTPPSPNSAKQQPDTATTTQNVDKTHIHSVNPPQGPPTASQSNLPSANEPIHVSNTDLPSTPSVEKPTTTITHAEPEIQIIQAHNGINSEPSSDNNLAPNIHSGNAFKTGSTDAPSEVPASNNTGSEQIMHKEENHPTVAPVVEIPTIGEPKNETTPEQNALPQVNTAELPRNDIPVVEQNSVPMTEVSQEPSHQLNEPQKQNMAHEEIKVDIPVVNSIQQESVESVGIGVPVEAPLDTQINQEAQQPEGREAVEISTSGEGAIIKSEADPQFSGDTTNEIVINSETNQETLAATQIKDQEMNANKDSEPTEHVSSTHSSTLDPASISNVMENTSISDESMMEHEPHLLPETVFEKDEFYKQVDDVDYDDEETNNKDVDNESKKNIVNQVLEEHNNVLDANKDDEEESSSLQPADPNEGQQLPHQFHYANQYTPQESESHENNEDNHVEPPASSENNNGDELQHYDYIGGNVNPPPGSEEINESVGQNSSPDNIGVIPMFTDQSTDSSQETDNFFDRIIQDIYPTWVHDVIHINGFQELSSEYCLCLIVSAFAICIIYFIKFLMEKTSRESPLKARVALLDKQLFQCKNDNLIIKKKLETNSSSTTCTNVATKTVFKQETPSHIIQELEQLKEEREKLLNDSYNYQLLVQEKSTLEADKDKLQSLYDQSQQELLEAENIVQECLEEKKQAKAASSNNGEMLKALQTLEDQLNSQKQAVLKYESKVKKRDSELKEKIQELRKLRADTANAKLETDRISTEKNGLLKRIQALEGIDKEREIELDSLRKVEKDVKGLKFKLSELKECVETKESELEAKNTEIEVLTHTVGTLKCIASASETDNPSSDGWDFQETSPNIDLVEELSRCKVDLKKATDACNNLSEQLTKIEGERDEFHSTLETQKEEWEVALKIKDQVLSEKEELQHKHNVLSNYFNQREAELQKQLGLQSARLNDAEQGTESSSKKMMSINEELESYKSQLKTLKMEMEEMERSWKSQNANLEKKQHESWVTVRQEARKNAEAQNEMQTLRSRLTVTEAKTMEKEVELKRLSEENTVLKETIQNISTSQPLNNILKSESSRSTEKVKSVSFEEQQNGHCGQENSDIYPNGHNISVLPISNGKSSGTPSVSSMEPPPPELPPLPFLPPPQMLPMMPMLPHNQSIMDTHRPAPVGRRSPTRGGNGGRYSRSPSPGYYNNRSSNMFRDSSPGSRSDRSRFDYSPSPPYRRHSSREHSPDRFSTRSDRSEISHHPHPHSSRHRGDTTYRDTPPRESRHHYSRRSSNEFPGSGLDDEDDEYRRSKRSVVNRTRNNNNSKTSRNKNNELVLNLTQASPTSTSPPALVQLSSNNVSNAPPSHNGFSSTEGKQGIKSEDIAQGREIKHIKLSKPEGHSRGFLVVELRSEFKGELGIYLQGIQPD</sequence>
<dbReference type="GO" id="GO:0005789">
    <property type="term" value="C:endoplasmic reticulum membrane"/>
    <property type="evidence" value="ECO:0007669"/>
    <property type="project" value="UniProtKB-SubCell"/>
</dbReference>
<feature type="compositionally biased region" description="Polar residues" evidence="8">
    <location>
        <begin position="534"/>
        <end position="551"/>
    </location>
</feature>